<feature type="signal peptide" evidence="3">
    <location>
        <begin position="1"/>
        <end position="20"/>
    </location>
</feature>
<dbReference type="CDD" id="cd02883">
    <property type="entry name" value="NUDIX_Hydrolase"/>
    <property type="match status" value="1"/>
</dbReference>
<dbReference type="GO" id="GO:0006754">
    <property type="term" value="P:ATP biosynthetic process"/>
    <property type="evidence" value="ECO:0007669"/>
    <property type="project" value="TreeGrafter"/>
</dbReference>
<proteinExistence type="predicted"/>
<dbReference type="InterPro" id="IPR000086">
    <property type="entry name" value="NUDIX_hydrolase_dom"/>
</dbReference>
<comment type="caution">
    <text evidence="5">The sequence shown here is derived from an EMBL/GenBank/DDBJ whole genome shotgun (WGS) entry which is preliminary data.</text>
</comment>
<dbReference type="PROSITE" id="PS00893">
    <property type="entry name" value="NUDIX_BOX"/>
    <property type="match status" value="1"/>
</dbReference>
<sequence>MPSALQRTLAAVGALALALALTGTALWDRGNVPQDGGMGGGSSKTAETQEPAGGSSGGSGGEPEKVGAGFLFFCGNEVLLLQRNSRHNHGTWGLPGGNTDPGEDALATAAREASEELGPGVPPYEVVGSVLTKRGKRDEKHYTVFLARLTPKAKAAWRPQLNEEHSAWRWMPLAAADAANTPLHPVVKKLLKPGQSRQTVLTAMGGSG</sequence>
<name>A0A2P6VBH0_9CHLO</name>
<dbReference type="Pfam" id="PF00293">
    <property type="entry name" value="NUDIX"/>
    <property type="match status" value="1"/>
</dbReference>
<evidence type="ECO:0000256" key="2">
    <source>
        <dbReference type="SAM" id="MobiDB-lite"/>
    </source>
</evidence>
<dbReference type="PANTHER" id="PTHR21340">
    <property type="entry name" value="DIADENOSINE 5,5-P1,P4-TETRAPHOSPHATE PYROPHOSPHOHYDROLASE MUTT"/>
    <property type="match status" value="1"/>
</dbReference>
<dbReference type="GO" id="GO:0006167">
    <property type="term" value="P:AMP biosynthetic process"/>
    <property type="evidence" value="ECO:0007669"/>
    <property type="project" value="TreeGrafter"/>
</dbReference>
<keyword evidence="1 5" id="KW-0378">Hydrolase</keyword>
<dbReference type="EMBL" id="LHPF02000015">
    <property type="protein sequence ID" value="PSC71434.1"/>
    <property type="molecule type" value="Genomic_DNA"/>
</dbReference>
<feature type="domain" description="Nudix hydrolase" evidence="4">
    <location>
        <begin position="63"/>
        <end position="196"/>
    </location>
</feature>
<dbReference type="PROSITE" id="PS51462">
    <property type="entry name" value="NUDIX"/>
    <property type="match status" value="1"/>
</dbReference>
<dbReference type="OrthoDB" id="276276at2759"/>
<keyword evidence="3" id="KW-0732">Signal</keyword>
<reference evidence="5 6" key="1">
    <citation type="journal article" date="2018" name="Plant J.">
        <title>Genome sequences of Chlorella sorokiniana UTEX 1602 and Micractinium conductrix SAG 241.80: implications to maltose excretion by a green alga.</title>
        <authorList>
            <person name="Arriola M.B."/>
            <person name="Velmurugan N."/>
            <person name="Zhang Y."/>
            <person name="Plunkett M.H."/>
            <person name="Hondzo H."/>
            <person name="Barney B.M."/>
        </authorList>
    </citation>
    <scope>NUCLEOTIDE SEQUENCE [LARGE SCALE GENOMIC DNA]</scope>
    <source>
        <strain evidence="5 6">SAG 241.80</strain>
    </source>
</reference>
<evidence type="ECO:0000256" key="3">
    <source>
        <dbReference type="SAM" id="SignalP"/>
    </source>
</evidence>
<dbReference type="PANTHER" id="PTHR21340:SF0">
    <property type="entry name" value="BIS(5'-NUCLEOSYL)-TETRAPHOSPHATASE [ASYMMETRICAL]"/>
    <property type="match status" value="1"/>
</dbReference>
<dbReference type="InterPro" id="IPR015797">
    <property type="entry name" value="NUDIX_hydrolase-like_dom_sf"/>
</dbReference>
<dbReference type="AlphaFoldDB" id="A0A2P6VBH0"/>
<keyword evidence="6" id="KW-1185">Reference proteome</keyword>
<evidence type="ECO:0000313" key="5">
    <source>
        <dbReference type="EMBL" id="PSC71434.1"/>
    </source>
</evidence>
<organism evidence="5 6">
    <name type="scientific">Micractinium conductrix</name>
    <dbReference type="NCBI Taxonomy" id="554055"/>
    <lineage>
        <taxon>Eukaryota</taxon>
        <taxon>Viridiplantae</taxon>
        <taxon>Chlorophyta</taxon>
        <taxon>core chlorophytes</taxon>
        <taxon>Trebouxiophyceae</taxon>
        <taxon>Chlorellales</taxon>
        <taxon>Chlorellaceae</taxon>
        <taxon>Chlorella clade</taxon>
        <taxon>Micractinium</taxon>
    </lineage>
</organism>
<dbReference type="SUPFAM" id="SSF55811">
    <property type="entry name" value="Nudix"/>
    <property type="match status" value="1"/>
</dbReference>
<feature type="chain" id="PRO_5015145078" evidence="3">
    <location>
        <begin position="21"/>
        <end position="208"/>
    </location>
</feature>
<dbReference type="GO" id="GO:0004081">
    <property type="term" value="F:bis(5'-nucleosyl)-tetraphosphatase (asymmetrical) activity"/>
    <property type="evidence" value="ECO:0007669"/>
    <property type="project" value="TreeGrafter"/>
</dbReference>
<evidence type="ECO:0000256" key="1">
    <source>
        <dbReference type="ARBA" id="ARBA00022801"/>
    </source>
</evidence>
<dbReference type="Gene3D" id="3.90.79.10">
    <property type="entry name" value="Nucleoside Triphosphate Pyrophosphohydrolase"/>
    <property type="match status" value="1"/>
</dbReference>
<dbReference type="InterPro" id="IPR020084">
    <property type="entry name" value="NUDIX_hydrolase_CS"/>
</dbReference>
<accession>A0A2P6VBH0</accession>
<evidence type="ECO:0000259" key="4">
    <source>
        <dbReference type="PROSITE" id="PS51462"/>
    </source>
</evidence>
<dbReference type="InterPro" id="IPR051325">
    <property type="entry name" value="Nudix_hydrolase_domain"/>
</dbReference>
<dbReference type="Proteomes" id="UP000239649">
    <property type="component" value="Unassembled WGS sequence"/>
</dbReference>
<protein>
    <submittedName>
        <fullName evidence="5">NUDIX hydrolase</fullName>
    </submittedName>
</protein>
<evidence type="ECO:0000313" key="6">
    <source>
        <dbReference type="Proteomes" id="UP000239649"/>
    </source>
</evidence>
<gene>
    <name evidence="5" type="ORF">C2E20_5318</name>
</gene>
<feature type="region of interest" description="Disordered" evidence="2">
    <location>
        <begin position="28"/>
        <end position="61"/>
    </location>
</feature>